<evidence type="ECO:0000313" key="2">
    <source>
        <dbReference type="EMBL" id="KAJ9699343.1"/>
    </source>
</evidence>
<dbReference type="Proteomes" id="UP001168098">
    <property type="component" value="Unassembled WGS sequence"/>
</dbReference>
<dbReference type="InterPro" id="IPR006734">
    <property type="entry name" value="PLATZ"/>
</dbReference>
<dbReference type="PANTHER" id="PTHR31065">
    <property type="entry name" value="PLATZ TRANSCRIPTION FACTOR FAMILY PROTEIN"/>
    <property type="match status" value="1"/>
</dbReference>
<protein>
    <recommendedName>
        <fullName evidence="4">PLATZ transcription factor family protein</fullName>
    </recommendedName>
</protein>
<sequence length="214" mass="23650">MAIPIEPPAAMLVPPWVERFLSTRFYSNCAKHPDAAHKECNMFCIDCRSDAFCSHCRISLHSGHAVIQIRRSSYHNAVKVMEVEKVLDVSGVQSYVVNKCKVVYLDRKTQVKPSNGNASHACEVCCRGLLTNFRFCSLRCKVAGMMENGNAGLVNACNKSEEEGSKGEGEKRSSLKLKFKVRAPQPAKLPPSNSRKRKGIPHRAPLSGHLIGVL</sequence>
<comment type="caution">
    <text evidence="2">The sequence shown here is derived from an EMBL/GenBank/DDBJ whole genome shotgun (WGS) entry which is preliminary data.</text>
</comment>
<evidence type="ECO:0008006" key="4">
    <source>
        <dbReference type="Google" id="ProtNLM"/>
    </source>
</evidence>
<feature type="region of interest" description="Disordered" evidence="1">
    <location>
        <begin position="160"/>
        <end position="214"/>
    </location>
</feature>
<dbReference type="AlphaFoldDB" id="A0AA39A3P5"/>
<dbReference type="Pfam" id="PF04640">
    <property type="entry name" value="PLATZ"/>
    <property type="match status" value="1"/>
</dbReference>
<name>A0AA39A3P5_VITRO</name>
<proteinExistence type="predicted"/>
<organism evidence="2 3">
    <name type="scientific">Vitis rotundifolia</name>
    <name type="common">Muscadine grape</name>
    <dbReference type="NCBI Taxonomy" id="103349"/>
    <lineage>
        <taxon>Eukaryota</taxon>
        <taxon>Viridiplantae</taxon>
        <taxon>Streptophyta</taxon>
        <taxon>Embryophyta</taxon>
        <taxon>Tracheophyta</taxon>
        <taxon>Spermatophyta</taxon>
        <taxon>Magnoliopsida</taxon>
        <taxon>eudicotyledons</taxon>
        <taxon>Gunneridae</taxon>
        <taxon>Pentapetalae</taxon>
        <taxon>rosids</taxon>
        <taxon>Vitales</taxon>
        <taxon>Vitaceae</taxon>
        <taxon>Viteae</taxon>
        <taxon>Vitis</taxon>
    </lineage>
</organism>
<feature type="compositionally biased region" description="Basic and acidic residues" evidence="1">
    <location>
        <begin position="160"/>
        <end position="173"/>
    </location>
</feature>
<accession>A0AA39A3P5</accession>
<dbReference type="EMBL" id="JARBHA010000006">
    <property type="protein sequence ID" value="KAJ9699343.1"/>
    <property type="molecule type" value="Genomic_DNA"/>
</dbReference>
<dbReference type="PANTHER" id="PTHR31065:SF56">
    <property type="entry name" value="OS11G0428700 PROTEIN"/>
    <property type="match status" value="1"/>
</dbReference>
<reference evidence="2 3" key="1">
    <citation type="journal article" date="2023" name="BMC Biotechnol.">
        <title>Vitis rotundifolia cv Carlos genome sequencing.</title>
        <authorList>
            <person name="Huff M."/>
            <person name="Hulse-Kemp A."/>
            <person name="Scheffler B."/>
            <person name="Youngblood R."/>
            <person name="Simpson S."/>
            <person name="Babiker E."/>
            <person name="Staton M."/>
        </authorList>
    </citation>
    <scope>NUCLEOTIDE SEQUENCE [LARGE SCALE GENOMIC DNA]</scope>
    <source>
        <tissue evidence="2">Leaf</tissue>
    </source>
</reference>
<keyword evidence="3" id="KW-1185">Reference proteome</keyword>
<evidence type="ECO:0000256" key="1">
    <source>
        <dbReference type="SAM" id="MobiDB-lite"/>
    </source>
</evidence>
<evidence type="ECO:0000313" key="3">
    <source>
        <dbReference type="Proteomes" id="UP001168098"/>
    </source>
</evidence>
<gene>
    <name evidence="2" type="ORF">PVL29_008107</name>
</gene>